<dbReference type="RefSeq" id="WP_342841506.1">
    <property type="nucleotide sequence ID" value="NZ_CP046146.1"/>
</dbReference>
<dbReference type="Proteomes" id="UP001321249">
    <property type="component" value="Unassembled WGS sequence"/>
</dbReference>
<reference evidence="4" key="2">
    <citation type="journal article" date="2023" name="Nat. Commun.">
        <title>Cultivation of marine bacteria of the SAR202 clade.</title>
        <authorList>
            <person name="Lim Y."/>
            <person name="Seo J.H."/>
            <person name="Giovannoni S.J."/>
            <person name="Kang I."/>
            <person name="Cho J.C."/>
        </authorList>
    </citation>
    <scope>NUCLEOTIDE SEQUENCE</scope>
    <source>
        <strain evidence="4">JH1073</strain>
    </source>
</reference>
<dbReference type="AlphaFoldDB" id="A0AAJ6CV46"/>
<dbReference type="Pfam" id="PF01713">
    <property type="entry name" value="Smr"/>
    <property type="match status" value="1"/>
</dbReference>
<evidence type="ECO:0000256" key="1">
    <source>
        <dbReference type="SAM" id="MobiDB-lite"/>
    </source>
</evidence>
<dbReference type="SMART" id="SM00463">
    <property type="entry name" value="SMR"/>
    <property type="match status" value="1"/>
</dbReference>
<evidence type="ECO:0000313" key="6">
    <source>
        <dbReference type="Proteomes" id="UP001321249"/>
    </source>
</evidence>
<dbReference type="InterPro" id="IPR002625">
    <property type="entry name" value="Smr_dom"/>
</dbReference>
<dbReference type="Gene3D" id="3.30.1370.110">
    <property type="match status" value="1"/>
</dbReference>
<evidence type="ECO:0000259" key="2">
    <source>
        <dbReference type="PROSITE" id="PS50828"/>
    </source>
</evidence>
<protein>
    <recommendedName>
        <fullName evidence="2">Smr domain-containing protein</fullName>
    </recommendedName>
</protein>
<feature type="compositionally biased region" description="Basic residues" evidence="1">
    <location>
        <begin position="1"/>
        <end position="10"/>
    </location>
</feature>
<dbReference type="SUPFAM" id="SSF160443">
    <property type="entry name" value="SMR domain-like"/>
    <property type="match status" value="1"/>
</dbReference>
<feature type="region of interest" description="Disordered" evidence="1">
    <location>
        <begin position="1"/>
        <end position="24"/>
    </location>
</feature>
<reference evidence="5 6" key="1">
    <citation type="submission" date="2019-11" db="EMBL/GenBank/DDBJ databases">
        <authorList>
            <person name="Cho J.-C."/>
        </authorList>
    </citation>
    <scope>NUCLEOTIDE SEQUENCE [LARGE SCALE GENOMIC DNA]</scope>
    <source>
        <strain evidence="4 5">JH1073</strain>
        <strain evidence="3 6">JH702</strain>
    </source>
</reference>
<name>A0AAJ6CV46_9CHLR</name>
<proteinExistence type="predicted"/>
<evidence type="ECO:0000313" key="3">
    <source>
        <dbReference type="EMBL" id="MDG0865729.1"/>
    </source>
</evidence>
<evidence type="ECO:0000313" key="5">
    <source>
        <dbReference type="Proteomes" id="UP001219901"/>
    </source>
</evidence>
<keyword evidence="5" id="KW-1185">Reference proteome</keyword>
<feature type="domain" description="Smr" evidence="2">
    <location>
        <begin position="32"/>
        <end position="107"/>
    </location>
</feature>
<evidence type="ECO:0000313" key="4">
    <source>
        <dbReference type="EMBL" id="WFG39530.1"/>
    </source>
</evidence>
<dbReference type="PROSITE" id="PS50828">
    <property type="entry name" value="SMR"/>
    <property type="match status" value="1"/>
</dbReference>
<reference evidence="5" key="3">
    <citation type="submission" date="2023-06" db="EMBL/GenBank/DDBJ databases">
        <title>Pangenomics reveal diversification of enzyme families and niche specialization in globally abundant SAR202 bacteria.</title>
        <authorList>
            <person name="Saw J.H.W."/>
        </authorList>
    </citation>
    <scope>NUCLEOTIDE SEQUENCE [LARGE SCALE GENOMIC DNA]</scope>
    <source>
        <strain evidence="5">JH1073</strain>
    </source>
</reference>
<gene>
    <name evidence="3" type="ORF">GKO46_01400</name>
    <name evidence="4" type="ORF">GKO48_07825</name>
</gene>
<dbReference type="InterPro" id="IPR036063">
    <property type="entry name" value="Smr_dom_sf"/>
</dbReference>
<dbReference type="Proteomes" id="UP001219901">
    <property type="component" value="Chromosome"/>
</dbReference>
<sequence length="130" mass="14481">MSPKRRRRPKPASGQNWEQPSVSGIHAPDIEIDLHGMRAHEAETQIKIHLQHCYNSRLHIVKVIHGHGSGVLKQLARDILTKSELVARHYPGSYGDGGDGVTIAELDYGGHKAYNRRSNNSIVPKALPRK</sequence>
<organism evidence="4 5">
    <name type="scientific">Candidatus Lucifugimonas marina</name>
    <dbReference type="NCBI Taxonomy" id="3038979"/>
    <lineage>
        <taxon>Bacteria</taxon>
        <taxon>Bacillati</taxon>
        <taxon>Chloroflexota</taxon>
        <taxon>Dehalococcoidia</taxon>
        <taxon>SAR202 cluster</taxon>
        <taxon>Candidatus Lucifugimonadales</taxon>
        <taxon>Candidatus Lucifugimonadaceae</taxon>
        <taxon>Candidatus Lucifugimonas</taxon>
    </lineage>
</organism>
<dbReference type="EMBL" id="CP046147">
    <property type="protein sequence ID" value="WFG39530.1"/>
    <property type="molecule type" value="Genomic_DNA"/>
</dbReference>
<feature type="compositionally biased region" description="Polar residues" evidence="1">
    <location>
        <begin position="13"/>
        <end position="22"/>
    </location>
</feature>
<dbReference type="EMBL" id="WMBE01000001">
    <property type="protein sequence ID" value="MDG0865729.1"/>
    <property type="molecule type" value="Genomic_DNA"/>
</dbReference>
<accession>A0AAJ6CV46</accession>